<organism evidence="6 7">
    <name type="scientific">Halanaerobacter jeridensis</name>
    <dbReference type="NCBI Taxonomy" id="706427"/>
    <lineage>
        <taxon>Bacteria</taxon>
        <taxon>Bacillati</taxon>
        <taxon>Bacillota</taxon>
        <taxon>Clostridia</taxon>
        <taxon>Halanaerobiales</taxon>
        <taxon>Halobacteroidaceae</taxon>
        <taxon>Halanaerobacter</taxon>
    </lineage>
</organism>
<reference evidence="6" key="1">
    <citation type="submission" date="2021-01" db="EMBL/GenBank/DDBJ databases">
        <title>Genomic Encyclopedia of Type Strains, Phase IV (KMG-IV): sequencing the most valuable type-strain genomes for metagenomic binning, comparative biology and taxonomic classification.</title>
        <authorList>
            <person name="Goeker M."/>
        </authorList>
    </citation>
    <scope>NUCLEOTIDE SEQUENCE</scope>
    <source>
        <strain evidence="6">DSM 23230</strain>
    </source>
</reference>
<dbReference type="AlphaFoldDB" id="A0A938XX54"/>
<evidence type="ECO:0000313" key="7">
    <source>
        <dbReference type="Proteomes" id="UP000774000"/>
    </source>
</evidence>
<feature type="domain" description="HTH lysR-type" evidence="5">
    <location>
        <begin position="1"/>
        <end position="58"/>
    </location>
</feature>
<evidence type="ECO:0000313" key="6">
    <source>
        <dbReference type="EMBL" id="MBM7556920.1"/>
    </source>
</evidence>
<dbReference type="FunFam" id="1.10.10.10:FF:000001">
    <property type="entry name" value="LysR family transcriptional regulator"/>
    <property type="match status" value="1"/>
</dbReference>
<dbReference type="SUPFAM" id="SSF46785">
    <property type="entry name" value="Winged helix' DNA-binding domain"/>
    <property type="match status" value="1"/>
</dbReference>
<dbReference type="InterPro" id="IPR036390">
    <property type="entry name" value="WH_DNA-bd_sf"/>
</dbReference>
<evidence type="ECO:0000256" key="1">
    <source>
        <dbReference type="ARBA" id="ARBA00009437"/>
    </source>
</evidence>
<dbReference type="RefSeq" id="WP_204701687.1">
    <property type="nucleotide sequence ID" value="NZ_JAFBDQ010000007.1"/>
</dbReference>
<evidence type="ECO:0000259" key="5">
    <source>
        <dbReference type="PROSITE" id="PS50931"/>
    </source>
</evidence>
<sequence length="304" mass="34589">MNLEYLKSFYCIAECNSISKASQELHITQPGLSSQLKKLETELGHTLLDRSNQGVSLTPVGEIVFDYAKLIFKLEENLYDDIKKVNADKKKLSIAACQNFGSFYFSSKVHQFEEISQDTNVTINTYNSSEVLKNVLNHDYNLGIIIGSEDCKHVKNSANCDHLDITHFFEDELILCVNSSYPKDTINIKDFLELPFILREKSSSAYSLIEEFVEEMGVSLDTLHVSFSSNSVNITKDSVINSSAAAFFPKSAVEFELEKNSLKKLEFEDLDSNSSIPIDYSLIKRKDYTFDQHEQKFKDFLLTI</sequence>
<dbReference type="Pfam" id="PF00126">
    <property type="entry name" value="HTH_1"/>
    <property type="match status" value="1"/>
</dbReference>
<evidence type="ECO:0000256" key="4">
    <source>
        <dbReference type="ARBA" id="ARBA00023163"/>
    </source>
</evidence>
<keyword evidence="4" id="KW-0804">Transcription</keyword>
<dbReference type="SUPFAM" id="SSF53850">
    <property type="entry name" value="Periplasmic binding protein-like II"/>
    <property type="match status" value="1"/>
</dbReference>
<dbReference type="Gene3D" id="1.10.10.10">
    <property type="entry name" value="Winged helix-like DNA-binding domain superfamily/Winged helix DNA-binding domain"/>
    <property type="match status" value="1"/>
</dbReference>
<dbReference type="Proteomes" id="UP000774000">
    <property type="component" value="Unassembled WGS sequence"/>
</dbReference>
<dbReference type="Gene3D" id="3.40.190.290">
    <property type="match status" value="1"/>
</dbReference>
<accession>A0A938XX54</accession>
<keyword evidence="7" id="KW-1185">Reference proteome</keyword>
<dbReference type="EMBL" id="JAFBDQ010000007">
    <property type="protein sequence ID" value="MBM7556920.1"/>
    <property type="molecule type" value="Genomic_DNA"/>
</dbReference>
<dbReference type="GO" id="GO:0000976">
    <property type="term" value="F:transcription cis-regulatory region binding"/>
    <property type="evidence" value="ECO:0007669"/>
    <property type="project" value="TreeGrafter"/>
</dbReference>
<dbReference type="PROSITE" id="PS50931">
    <property type="entry name" value="HTH_LYSR"/>
    <property type="match status" value="1"/>
</dbReference>
<protein>
    <submittedName>
        <fullName evidence="6">DNA-binding transcriptional LysR family regulator</fullName>
    </submittedName>
</protein>
<dbReference type="InterPro" id="IPR036388">
    <property type="entry name" value="WH-like_DNA-bd_sf"/>
</dbReference>
<comment type="similarity">
    <text evidence="1">Belongs to the LysR transcriptional regulatory family.</text>
</comment>
<comment type="caution">
    <text evidence="6">The sequence shown here is derived from an EMBL/GenBank/DDBJ whole genome shotgun (WGS) entry which is preliminary data.</text>
</comment>
<dbReference type="PRINTS" id="PR00039">
    <property type="entry name" value="HTHLYSR"/>
</dbReference>
<dbReference type="InterPro" id="IPR000847">
    <property type="entry name" value="LysR_HTH_N"/>
</dbReference>
<proteinExistence type="inferred from homology"/>
<gene>
    <name evidence="6" type="ORF">JOC47_001771</name>
</gene>
<dbReference type="PANTHER" id="PTHR30126:SF64">
    <property type="entry name" value="HTH-TYPE TRANSCRIPTIONAL REGULATOR CITR"/>
    <property type="match status" value="1"/>
</dbReference>
<dbReference type="InterPro" id="IPR005119">
    <property type="entry name" value="LysR_subst-bd"/>
</dbReference>
<dbReference type="PANTHER" id="PTHR30126">
    <property type="entry name" value="HTH-TYPE TRANSCRIPTIONAL REGULATOR"/>
    <property type="match status" value="1"/>
</dbReference>
<name>A0A938XX54_9FIRM</name>
<keyword evidence="2" id="KW-0805">Transcription regulation</keyword>
<evidence type="ECO:0000256" key="2">
    <source>
        <dbReference type="ARBA" id="ARBA00023015"/>
    </source>
</evidence>
<keyword evidence="3 6" id="KW-0238">DNA-binding</keyword>
<evidence type="ECO:0000256" key="3">
    <source>
        <dbReference type="ARBA" id="ARBA00023125"/>
    </source>
</evidence>
<dbReference type="Pfam" id="PF03466">
    <property type="entry name" value="LysR_substrate"/>
    <property type="match status" value="1"/>
</dbReference>
<dbReference type="GO" id="GO:0003700">
    <property type="term" value="F:DNA-binding transcription factor activity"/>
    <property type="evidence" value="ECO:0007669"/>
    <property type="project" value="InterPro"/>
</dbReference>